<dbReference type="Proteomes" id="UP001183817">
    <property type="component" value="Unassembled WGS sequence"/>
</dbReference>
<evidence type="ECO:0000256" key="1">
    <source>
        <dbReference type="SAM" id="SignalP"/>
    </source>
</evidence>
<name>A0ABU2BH59_9MICC</name>
<keyword evidence="1" id="KW-0732">Signal</keyword>
<feature type="chain" id="PRO_5045685407" description="Cadherin-like beta sandwich domain-containing protein" evidence="1">
    <location>
        <begin position="32"/>
        <end position="246"/>
    </location>
</feature>
<evidence type="ECO:0008006" key="4">
    <source>
        <dbReference type="Google" id="ProtNLM"/>
    </source>
</evidence>
<evidence type="ECO:0000313" key="2">
    <source>
        <dbReference type="EMBL" id="MDR7357299.1"/>
    </source>
</evidence>
<comment type="caution">
    <text evidence="2">The sequence shown here is derived from an EMBL/GenBank/DDBJ whole genome shotgun (WGS) entry which is preliminary data.</text>
</comment>
<keyword evidence="3" id="KW-1185">Reference proteome</keyword>
<protein>
    <recommendedName>
        <fullName evidence="4">Cadherin-like beta sandwich domain-containing protein</fullName>
    </recommendedName>
</protein>
<reference evidence="2 3" key="1">
    <citation type="submission" date="2023-07" db="EMBL/GenBank/DDBJ databases">
        <title>Sequencing the genomes of 1000 actinobacteria strains.</title>
        <authorList>
            <person name="Klenk H.-P."/>
        </authorList>
    </citation>
    <scope>NUCLEOTIDE SEQUENCE [LARGE SCALE GENOMIC DNA]</scope>
    <source>
        <strain evidence="2 3">DSM 20167</strain>
    </source>
</reference>
<sequence>MFKSLLSRGTGLGFAVALAVGLLATATPAQASERPIDITGYKVSDITVSDSNCRNLTVVASTKVKSDFVDSFGSIDVTRNGGLVSMLGFEGRKITDRAMICPSFSGLGTYKVGPAEIFAEFDYYDSYFGEYWSDYSDYTDNTSKSFYVRGKTKSTLTAKRSGSKVTLTAKAHVYSPEKYRYAQYNAKGAKLQVKSGKTWKTIKTVNLSKGKATVTVTVKQSKKKTYRLHVPTATWAASTTTKSVSK</sequence>
<dbReference type="RefSeq" id="WP_310288671.1">
    <property type="nucleotide sequence ID" value="NZ_BAAAWO010000001.1"/>
</dbReference>
<gene>
    <name evidence="2" type="ORF">J2S64_000990</name>
</gene>
<evidence type="ECO:0000313" key="3">
    <source>
        <dbReference type="Proteomes" id="UP001183817"/>
    </source>
</evidence>
<dbReference type="EMBL" id="JAVDYI010000001">
    <property type="protein sequence ID" value="MDR7357299.1"/>
    <property type="molecule type" value="Genomic_DNA"/>
</dbReference>
<accession>A0ABU2BH59</accession>
<organism evidence="2 3">
    <name type="scientific">Paeniglutamicibacter sulfureus</name>
    <dbReference type="NCBI Taxonomy" id="43666"/>
    <lineage>
        <taxon>Bacteria</taxon>
        <taxon>Bacillati</taxon>
        <taxon>Actinomycetota</taxon>
        <taxon>Actinomycetes</taxon>
        <taxon>Micrococcales</taxon>
        <taxon>Micrococcaceae</taxon>
        <taxon>Paeniglutamicibacter</taxon>
    </lineage>
</organism>
<proteinExistence type="predicted"/>
<feature type="signal peptide" evidence="1">
    <location>
        <begin position="1"/>
        <end position="31"/>
    </location>
</feature>